<feature type="signal peptide" evidence="1">
    <location>
        <begin position="1"/>
        <end position="25"/>
    </location>
</feature>
<name>A0A5R9KCJ3_9BACT</name>
<organism evidence="3 4">
    <name type="scientific">Dyadobacter sediminis</name>
    <dbReference type="NCBI Taxonomy" id="1493691"/>
    <lineage>
        <taxon>Bacteria</taxon>
        <taxon>Pseudomonadati</taxon>
        <taxon>Bacteroidota</taxon>
        <taxon>Cytophagia</taxon>
        <taxon>Cytophagales</taxon>
        <taxon>Spirosomataceae</taxon>
        <taxon>Dyadobacter</taxon>
    </lineage>
</organism>
<dbReference type="Pfam" id="PF13372">
    <property type="entry name" value="Alginate_exp"/>
    <property type="match status" value="1"/>
</dbReference>
<evidence type="ECO:0000259" key="2">
    <source>
        <dbReference type="Pfam" id="PF13372"/>
    </source>
</evidence>
<sequence length="451" mass="50114">MKVKKSVFLVCCCMAGIFSSVAVQAQLSLSGQVRTRTELLHGQGTPLSKGEKPAFFTSQRTRLNVGYKGYRMRFYLSAQDVRVWGQDASTNNRVTNAAQNGLMLHEAWGEISLLDTSQTKNGKDFTLKIGRQELLYDDSRLLGNLDWLQQARRHDAILLKYSNAGFTAHLGAAYNQNRELKTGTLYDGVPNGYPAGTNGIGTMYKSMQFAYLGKKLARGNASFLLFKDDFQQYSLSETGTKALERGTWKRLTAGPYLETKIGKSWNLNASAYFQTGKDRDGKNLDAYMYSVRGLFTANRFFAVGPGFDYTSGTTAGSKNNHSFDPLYGTPHKFWGQMDYFYAANGFGKSGLTDFYIHSSIRASAKLSIQADLHQFSGAADIVNANDEKMPGNFGSELDIIGTYNLTKSVSFQGGYCTFLPTNTLAQVKSVSNPRKMANWAYVMINIRPEFF</sequence>
<dbReference type="EMBL" id="VCEI01000025">
    <property type="protein sequence ID" value="TLU92432.1"/>
    <property type="molecule type" value="Genomic_DNA"/>
</dbReference>
<dbReference type="OrthoDB" id="1070463at2"/>
<evidence type="ECO:0000256" key="1">
    <source>
        <dbReference type="SAM" id="SignalP"/>
    </source>
</evidence>
<protein>
    <recommendedName>
        <fullName evidence="2">Alginate export domain-containing protein</fullName>
    </recommendedName>
</protein>
<dbReference type="AlphaFoldDB" id="A0A5R9KCJ3"/>
<dbReference type="Proteomes" id="UP000309788">
    <property type="component" value="Unassembled WGS sequence"/>
</dbReference>
<proteinExistence type="predicted"/>
<feature type="domain" description="Alginate export" evidence="2">
    <location>
        <begin position="26"/>
        <end position="164"/>
    </location>
</feature>
<accession>A0A5R9KCJ3</accession>
<gene>
    <name evidence="3" type="ORF">FEM55_17070</name>
</gene>
<reference evidence="3 4" key="1">
    <citation type="submission" date="2019-05" db="EMBL/GenBank/DDBJ databases">
        <authorList>
            <person name="Qu J.-H."/>
        </authorList>
    </citation>
    <scope>NUCLEOTIDE SEQUENCE [LARGE SCALE GENOMIC DNA]</scope>
    <source>
        <strain evidence="3 4">Z12</strain>
    </source>
</reference>
<dbReference type="RefSeq" id="WP_138282540.1">
    <property type="nucleotide sequence ID" value="NZ_BMGE01000003.1"/>
</dbReference>
<keyword evidence="1" id="KW-0732">Signal</keyword>
<evidence type="ECO:0000313" key="3">
    <source>
        <dbReference type="EMBL" id="TLU92432.1"/>
    </source>
</evidence>
<comment type="caution">
    <text evidence="3">The sequence shown here is derived from an EMBL/GenBank/DDBJ whole genome shotgun (WGS) entry which is preliminary data.</text>
</comment>
<dbReference type="InterPro" id="IPR025388">
    <property type="entry name" value="Alginate_export_dom"/>
</dbReference>
<keyword evidence="4" id="KW-1185">Reference proteome</keyword>
<feature type="chain" id="PRO_5024273311" description="Alginate export domain-containing protein" evidence="1">
    <location>
        <begin position="26"/>
        <end position="451"/>
    </location>
</feature>
<evidence type="ECO:0000313" key="4">
    <source>
        <dbReference type="Proteomes" id="UP000309788"/>
    </source>
</evidence>